<proteinExistence type="predicted"/>
<dbReference type="InterPro" id="IPR038143">
    <property type="entry name" value="NigD-like_C_dom_sf"/>
</dbReference>
<dbReference type="EMBL" id="DYVX01000030">
    <property type="protein sequence ID" value="HJF91466.1"/>
    <property type="molecule type" value="Genomic_DNA"/>
</dbReference>
<accession>A0A921LB62</accession>
<dbReference type="AlphaFoldDB" id="A0A921LB62"/>
<dbReference type="Proteomes" id="UP000717835">
    <property type="component" value="Unassembled WGS sequence"/>
</dbReference>
<dbReference type="Gene3D" id="2.40.50.500">
    <property type="entry name" value="NigD-like N-terminal OB domain"/>
    <property type="match status" value="1"/>
</dbReference>
<dbReference type="InterPro" id="IPR038179">
    <property type="entry name" value="NigD-like_N_sf"/>
</dbReference>
<evidence type="ECO:0000313" key="3">
    <source>
        <dbReference type="Proteomes" id="UP000717835"/>
    </source>
</evidence>
<feature type="domain" description="NigD-like C-terminal" evidence="1">
    <location>
        <begin position="111"/>
        <end position="223"/>
    </location>
</feature>
<name>A0A921LB62_9BACT</name>
<dbReference type="Gene3D" id="2.60.40.2370">
    <property type="entry name" value="NigD-like, C-terminal beta sandwich domain"/>
    <property type="match status" value="1"/>
</dbReference>
<organism evidence="2 3">
    <name type="scientific">Mediterranea massiliensis</name>
    <dbReference type="NCBI Taxonomy" id="1841865"/>
    <lineage>
        <taxon>Bacteria</taxon>
        <taxon>Pseudomonadati</taxon>
        <taxon>Bacteroidota</taxon>
        <taxon>Bacteroidia</taxon>
        <taxon>Bacteroidales</taxon>
        <taxon>Bacteroidaceae</taxon>
        <taxon>Mediterranea</taxon>
    </lineage>
</organism>
<evidence type="ECO:0000313" key="2">
    <source>
        <dbReference type="EMBL" id="HJF91466.1"/>
    </source>
</evidence>
<dbReference type="InterPro" id="IPR035376">
    <property type="entry name" value="NigD_C"/>
</dbReference>
<dbReference type="RefSeq" id="WP_276826576.1">
    <property type="nucleotide sequence ID" value="NZ_DYVX01000030.1"/>
</dbReference>
<gene>
    <name evidence="2" type="ORF">K8W02_03640</name>
</gene>
<protein>
    <submittedName>
        <fullName evidence="2">NigD-like protein</fullName>
    </submittedName>
</protein>
<reference evidence="2" key="2">
    <citation type="submission" date="2021-09" db="EMBL/GenBank/DDBJ databases">
        <authorList>
            <person name="Gilroy R."/>
        </authorList>
    </citation>
    <scope>NUCLEOTIDE SEQUENCE</scope>
    <source>
        <strain evidence="2">CHK55-1828</strain>
    </source>
</reference>
<dbReference type="PROSITE" id="PS51257">
    <property type="entry name" value="PROKAR_LIPOPROTEIN"/>
    <property type="match status" value="1"/>
</dbReference>
<dbReference type="Pfam" id="PF17415">
    <property type="entry name" value="NigD_C"/>
    <property type="match status" value="1"/>
</dbReference>
<evidence type="ECO:0000259" key="1">
    <source>
        <dbReference type="Pfam" id="PF17415"/>
    </source>
</evidence>
<reference evidence="2" key="1">
    <citation type="journal article" date="2021" name="PeerJ">
        <title>Extensive microbial diversity within the chicken gut microbiome revealed by metagenomics and culture.</title>
        <authorList>
            <person name="Gilroy R."/>
            <person name="Ravi A."/>
            <person name="Getino M."/>
            <person name="Pursley I."/>
            <person name="Horton D.L."/>
            <person name="Alikhan N.F."/>
            <person name="Baker D."/>
            <person name="Gharbi K."/>
            <person name="Hall N."/>
            <person name="Watson M."/>
            <person name="Adriaenssens E.M."/>
            <person name="Foster-Nyarko E."/>
            <person name="Jarju S."/>
            <person name="Secka A."/>
            <person name="Antonio M."/>
            <person name="Oren A."/>
            <person name="Chaudhuri R.R."/>
            <person name="La Ragione R."/>
            <person name="Hildebrand F."/>
            <person name="Pallen M.J."/>
        </authorList>
    </citation>
    <scope>NUCLEOTIDE SEQUENCE</scope>
    <source>
        <strain evidence="2">CHK55-1828</strain>
    </source>
</reference>
<sequence>MRKGRKYGLWMWVWITVGLLLSACGEDAYHYPSVRLEFLTAYSDVEGQLDRVVADDGKEYPVWTDDSGSQTRPDSLVRIISNYEVVQAEGTEGVRLYAVSAAIAPVPLPADKFADGVKTDPVDVLSIWLGRNYLNLMLEVKAQHARHQFHFVENRVTVDTEARRSSVELTLYHDDGGDTQAYTQRAYCSVPLAGYAVEGVDVVELDFHVHTYSGEVSTYHFEYIPIL</sequence>
<comment type="caution">
    <text evidence="2">The sequence shown here is derived from an EMBL/GenBank/DDBJ whole genome shotgun (WGS) entry which is preliminary data.</text>
</comment>